<keyword evidence="3" id="KW-1185">Reference proteome</keyword>
<dbReference type="EMBL" id="FNPH01000004">
    <property type="protein sequence ID" value="SDY92585.1"/>
    <property type="molecule type" value="Genomic_DNA"/>
</dbReference>
<keyword evidence="1" id="KW-1133">Transmembrane helix</keyword>
<accession>A0A1H3NVR0</accession>
<organism evidence="2 3">
    <name type="scientific">Micromonospora pattaloongensis</name>
    <dbReference type="NCBI Taxonomy" id="405436"/>
    <lineage>
        <taxon>Bacteria</taxon>
        <taxon>Bacillati</taxon>
        <taxon>Actinomycetota</taxon>
        <taxon>Actinomycetes</taxon>
        <taxon>Micromonosporales</taxon>
        <taxon>Micromonosporaceae</taxon>
        <taxon>Micromonospora</taxon>
    </lineage>
</organism>
<keyword evidence="1" id="KW-0472">Membrane</keyword>
<name>A0A1H3NVR0_9ACTN</name>
<evidence type="ECO:0000313" key="2">
    <source>
        <dbReference type="EMBL" id="SDY92585.1"/>
    </source>
</evidence>
<sequence>MRPTAFPGWEAVRQAAATVPPWIGVVVFAVLLAALVGRVLLQAELRSRHRPARRLLDAVIAPLLFVFVVIVLQRFIDLA</sequence>
<gene>
    <name evidence="2" type="ORF">SAMN05444365_104171</name>
</gene>
<keyword evidence="1" id="KW-0812">Transmembrane</keyword>
<protein>
    <submittedName>
        <fullName evidence="2">Uncharacterized protein</fullName>
    </submittedName>
</protein>
<dbReference type="STRING" id="405436.SAMN05444365_104171"/>
<evidence type="ECO:0000313" key="3">
    <source>
        <dbReference type="Proteomes" id="UP000242415"/>
    </source>
</evidence>
<dbReference type="RefSeq" id="WP_091556150.1">
    <property type="nucleotide sequence ID" value="NZ_FNPH01000004.1"/>
</dbReference>
<dbReference type="Proteomes" id="UP000242415">
    <property type="component" value="Unassembled WGS sequence"/>
</dbReference>
<proteinExistence type="predicted"/>
<reference evidence="3" key="1">
    <citation type="submission" date="2016-10" db="EMBL/GenBank/DDBJ databases">
        <authorList>
            <person name="Varghese N."/>
            <person name="Submissions S."/>
        </authorList>
    </citation>
    <scope>NUCLEOTIDE SEQUENCE [LARGE SCALE GENOMIC DNA]</scope>
    <source>
        <strain evidence="3">DSM 45245</strain>
    </source>
</reference>
<dbReference type="AlphaFoldDB" id="A0A1H3NVR0"/>
<feature type="transmembrane region" description="Helical" evidence="1">
    <location>
        <begin position="55"/>
        <end position="76"/>
    </location>
</feature>
<feature type="transmembrane region" description="Helical" evidence="1">
    <location>
        <begin position="22"/>
        <end position="43"/>
    </location>
</feature>
<evidence type="ECO:0000256" key="1">
    <source>
        <dbReference type="SAM" id="Phobius"/>
    </source>
</evidence>